<proteinExistence type="predicted"/>
<dbReference type="AlphaFoldDB" id="A0A7W6MQ10"/>
<accession>A0A7W6MQ10</accession>
<dbReference type="CDD" id="cd07302">
    <property type="entry name" value="CHD"/>
    <property type="match status" value="1"/>
</dbReference>
<dbReference type="Gene3D" id="1.25.40.10">
    <property type="entry name" value="Tetratricopeptide repeat domain"/>
    <property type="match status" value="1"/>
</dbReference>
<sequence length="759" mass="82404">MERRPAAVLIADVVGYSRLSQINEEETRRRFGADLKEIFEPQIEANQGRLIKTMGDGILAEFGSVVRALASALAIQEAEAERNAGLAPDRRLEFRIGINLGDVIVEDDDIHGTGVNIAARLQVLAPPGGIVLSGTAYDHVAQTPGVHFQNLGTKVLKNIADPVRAYAAVRDAGAENVAARSPVLGSIAVRRGWAVPAGILVLVLCAVGYWWAGSSPQTAEPGGNVAVAATSAEPSLVVLPFDNIGDDKDQAYLADGMTEDLTTELARIPGLFVASRNAAFTYKGQPTRPAEIARDLGVIYILEGSVRRVGDDMRINAQLIDARSGGHLWAERFDGSWAEVFSLQDDVLANVSSALKLRLVPTAQAMEQAGGTDDSAAYDLYLQGQDRARGEQPKDFADAAALFRRALAVDPDFGRAAAELAFVYWNAWNVPEREMALRLSNEEMLPEIYRLLADAERHPSAAFYQLTAELLTQARDSEGAIRAAESAIAIDPSDPYTYHALSMALSFAGRPVDAERFLVAASRLEPAPSDWRRYLFGLAYFGQGRLDDARAILLDIDDETGEYWSRLLRLPLLIAATAELGQAGETDRYKQMMQATLSSKSEATPSLLLAQGFYPYRQSADRERVMAGLRKAGVPELPFDIDDRLGDRLTGAEIRELLFGHTIRGVTSDGQIYERETGHDGQALVRIGSHAEEVVTTAIDGDAVCVWSYIWGDMCGAVLRNPDGAPETFDEYELVFPYSRRAFSVVEEASGDTLTAAPG</sequence>
<dbReference type="InterPro" id="IPR050697">
    <property type="entry name" value="Adenylyl/Guanylyl_Cyclase_3/4"/>
</dbReference>
<evidence type="ECO:0000259" key="1">
    <source>
        <dbReference type="PROSITE" id="PS50125"/>
    </source>
</evidence>
<dbReference type="Proteomes" id="UP000588647">
    <property type="component" value="Unassembled WGS sequence"/>
</dbReference>
<dbReference type="Gene3D" id="3.30.70.1230">
    <property type="entry name" value="Nucleotide cyclase"/>
    <property type="match status" value="1"/>
</dbReference>
<dbReference type="GO" id="GO:0006171">
    <property type="term" value="P:cAMP biosynthetic process"/>
    <property type="evidence" value="ECO:0007669"/>
    <property type="project" value="TreeGrafter"/>
</dbReference>
<evidence type="ECO:0000313" key="3">
    <source>
        <dbReference type="Proteomes" id="UP000588647"/>
    </source>
</evidence>
<dbReference type="GO" id="GO:0004016">
    <property type="term" value="F:adenylate cyclase activity"/>
    <property type="evidence" value="ECO:0007669"/>
    <property type="project" value="UniProtKB-ARBA"/>
</dbReference>
<dbReference type="PANTHER" id="PTHR43081">
    <property type="entry name" value="ADENYLATE CYCLASE, TERMINAL-DIFFERENTIATION SPECIFIC-RELATED"/>
    <property type="match status" value="1"/>
</dbReference>
<protein>
    <submittedName>
        <fullName evidence="2">TolB-like protein/class 3 adenylate cyclase/Tfp pilus assembly protein PilF</fullName>
    </submittedName>
</protein>
<dbReference type="PROSITE" id="PS50125">
    <property type="entry name" value="GUANYLATE_CYCLASE_2"/>
    <property type="match status" value="1"/>
</dbReference>
<organism evidence="2 3">
    <name type="scientific">Aurantimonas endophytica</name>
    <dbReference type="NCBI Taxonomy" id="1522175"/>
    <lineage>
        <taxon>Bacteria</taxon>
        <taxon>Pseudomonadati</taxon>
        <taxon>Pseudomonadota</taxon>
        <taxon>Alphaproteobacteria</taxon>
        <taxon>Hyphomicrobiales</taxon>
        <taxon>Aurantimonadaceae</taxon>
        <taxon>Aurantimonas</taxon>
    </lineage>
</organism>
<dbReference type="SUPFAM" id="SSF48452">
    <property type="entry name" value="TPR-like"/>
    <property type="match status" value="1"/>
</dbReference>
<reference evidence="2 3" key="1">
    <citation type="submission" date="2020-08" db="EMBL/GenBank/DDBJ databases">
        <title>Genomic Encyclopedia of Type Strains, Phase IV (KMG-IV): sequencing the most valuable type-strain genomes for metagenomic binning, comparative biology and taxonomic classification.</title>
        <authorList>
            <person name="Goeker M."/>
        </authorList>
    </citation>
    <scope>NUCLEOTIDE SEQUENCE [LARGE SCALE GENOMIC DNA]</scope>
    <source>
        <strain evidence="2 3">DSM 103570</strain>
    </source>
</reference>
<dbReference type="InterPro" id="IPR029787">
    <property type="entry name" value="Nucleotide_cyclase"/>
</dbReference>
<dbReference type="InterPro" id="IPR001054">
    <property type="entry name" value="A/G_cyclase"/>
</dbReference>
<dbReference type="EMBL" id="JACIEM010000003">
    <property type="protein sequence ID" value="MBB4003452.1"/>
    <property type="molecule type" value="Genomic_DNA"/>
</dbReference>
<dbReference type="PANTHER" id="PTHR43081:SF19">
    <property type="entry name" value="PH-SENSITIVE ADENYLATE CYCLASE RV1264"/>
    <property type="match status" value="1"/>
</dbReference>
<name>A0A7W6MQ10_9HYPH</name>
<gene>
    <name evidence="2" type="ORF">GGR03_002533</name>
</gene>
<dbReference type="SUPFAM" id="SSF55073">
    <property type="entry name" value="Nucleotide cyclase"/>
    <property type="match status" value="1"/>
</dbReference>
<dbReference type="GO" id="GO:0035556">
    <property type="term" value="P:intracellular signal transduction"/>
    <property type="evidence" value="ECO:0007669"/>
    <property type="project" value="InterPro"/>
</dbReference>
<dbReference type="Gene3D" id="3.40.50.10070">
    <property type="entry name" value="TolB, N-terminal domain"/>
    <property type="match status" value="1"/>
</dbReference>
<dbReference type="InterPro" id="IPR011990">
    <property type="entry name" value="TPR-like_helical_dom_sf"/>
</dbReference>
<comment type="caution">
    <text evidence="2">The sequence shown here is derived from an EMBL/GenBank/DDBJ whole genome shotgun (WGS) entry which is preliminary data.</text>
</comment>
<evidence type="ECO:0000313" key="2">
    <source>
        <dbReference type="EMBL" id="MBB4003452.1"/>
    </source>
</evidence>
<dbReference type="RefSeq" id="WP_183208491.1">
    <property type="nucleotide sequence ID" value="NZ_JAAAMM010000003.1"/>
</dbReference>
<dbReference type="Pfam" id="PF00211">
    <property type="entry name" value="Guanylate_cyc"/>
    <property type="match status" value="1"/>
</dbReference>
<keyword evidence="3" id="KW-1185">Reference proteome</keyword>
<feature type="domain" description="Guanylate cyclase" evidence="1">
    <location>
        <begin position="7"/>
        <end position="122"/>
    </location>
</feature>